<sequence>MKTPAGHNWPRLRAALSWMLWPSLYGLGLLGAGLAFASPAPLLGFNLAYMSLALVIAVIERWMPHEPQWLMDDGETRCNLAHTLLTKGSAQLAAALAASFPVALAAVAQPSLRVSIGVWPTHWPLVVQVVIALVVVELGLYVAHRSAHEWPLLWRFHALHHSVRRLWVLNTGRFHVIDSAFKAVLGQIPLYLLGAPLAVFAWVGAVTAVTGLLTHCNIELRTGWLDRVFSTPALHRWHHSRVLEEGNRNYGENIVLWDLLFGTYLRPRHRPPVDIGIDGHVETGFLAQLMQPLTAEGVRQIMGTSPVHRGQ</sequence>
<feature type="transmembrane region" description="Helical" evidence="7">
    <location>
        <begin position="84"/>
        <end position="105"/>
    </location>
</feature>
<dbReference type="GO" id="GO:0008610">
    <property type="term" value="P:lipid biosynthetic process"/>
    <property type="evidence" value="ECO:0007669"/>
    <property type="project" value="InterPro"/>
</dbReference>
<keyword evidence="2 7" id="KW-0812">Transmembrane</keyword>
<feature type="transmembrane region" description="Helical" evidence="7">
    <location>
        <begin position="190"/>
        <end position="213"/>
    </location>
</feature>
<dbReference type="PANTHER" id="PTHR21624:SF1">
    <property type="entry name" value="ALKYLGLYCEROL MONOOXYGENASE"/>
    <property type="match status" value="1"/>
</dbReference>
<dbReference type="EMBL" id="NIOF01000002">
    <property type="protein sequence ID" value="OWQ91861.1"/>
    <property type="molecule type" value="Genomic_DNA"/>
</dbReference>
<name>A0A246JGY6_9BURK</name>
<evidence type="ECO:0000256" key="3">
    <source>
        <dbReference type="ARBA" id="ARBA00022989"/>
    </source>
</evidence>
<keyword evidence="3 7" id="KW-1133">Transmembrane helix</keyword>
<evidence type="ECO:0000256" key="2">
    <source>
        <dbReference type="ARBA" id="ARBA00022692"/>
    </source>
</evidence>
<dbReference type="GO" id="GO:0005506">
    <property type="term" value="F:iron ion binding"/>
    <property type="evidence" value="ECO:0007669"/>
    <property type="project" value="InterPro"/>
</dbReference>
<evidence type="ECO:0000256" key="1">
    <source>
        <dbReference type="ARBA" id="ARBA00004127"/>
    </source>
</evidence>
<dbReference type="GO" id="GO:0050479">
    <property type="term" value="F:glyceryl-ether monooxygenase activity"/>
    <property type="evidence" value="ECO:0007669"/>
    <property type="project" value="TreeGrafter"/>
</dbReference>
<proteinExistence type="predicted"/>
<dbReference type="AlphaFoldDB" id="A0A246JGY6"/>
<dbReference type="Proteomes" id="UP000197468">
    <property type="component" value="Unassembled WGS sequence"/>
</dbReference>
<evidence type="ECO:0000259" key="8">
    <source>
        <dbReference type="Pfam" id="PF04116"/>
    </source>
</evidence>
<keyword evidence="5" id="KW-0443">Lipid metabolism</keyword>
<dbReference type="GO" id="GO:0006643">
    <property type="term" value="P:membrane lipid metabolic process"/>
    <property type="evidence" value="ECO:0007669"/>
    <property type="project" value="TreeGrafter"/>
</dbReference>
<evidence type="ECO:0000256" key="7">
    <source>
        <dbReference type="SAM" id="Phobius"/>
    </source>
</evidence>
<evidence type="ECO:0000313" key="10">
    <source>
        <dbReference type="Proteomes" id="UP000197468"/>
    </source>
</evidence>
<dbReference type="GO" id="GO:0016020">
    <property type="term" value="C:membrane"/>
    <property type="evidence" value="ECO:0007669"/>
    <property type="project" value="GOC"/>
</dbReference>
<keyword evidence="4" id="KW-0560">Oxidoreductase</keyword>
<comment type="subcellular location">
    <subcellularLocation>
        <location evidence="1">Endomembrane system</location>
        <topology evidence="1">Multi-pass membrane protein</topology>
    </subcellularLocation>
</comment>
<evidence type="ECO:0000313" key="9">
    <source>
        <dbReference type="EMBL" id="OWQ91861.1"/>
    </source>
</evidence>
<feature type="transmembrane region" description="Helical" evidence="7">
    <location>
        <begin position="125"/>
        <end position="143"/>
    </location>
</feature>
<dbReference type="GO" id="GO:0012505">
    <property type="term" value="C:endomembrane system"/>
    <property type="evidence" value="ECO:0007669"/>
    <property type="project" value="UniProtKB-SubCell"/>
</dbReference>
<protein>
    <submittedName>
        <fullName evidence="9">Sterol desaturase</fullName>
    </submittedName>
</protein>
<organism evidence="9 10">
    <name type="scientific">Roseateles aquatilis</name>
    <dbReference type="NCBI Taxonomy" id="431061"/>
    <lineage>
        <taxon>Bacteria</taxon>
        <taxon>Pseudomonadati</taxon>
        <taxon>Pseudomonadota</taxon>
        <taxon>Betaproteobacteria</taxon>
        <taxon>Burkholderiales</taxon>
        <taxon>Sphaerotilaceae</taxon>
        <taxon>Roseateles</taxon>
    </lineage>
</organism>
<accession>A0A246JGY6</accession>
<keyword evidence="6 7" id="KW-0472">Membrane</keyword>
<evidence type="ECO:0000256" key="4">
    <source>
        <dbReference type="ARBA" id="ARBA00023002"/>
    </source>
</evidence>
<dbReference type="InterPro" id="IPR006694">
    <property type="entry name" value="Fatty_acid_hydroxylase"/>
</dbReference>
<dbReference type="Pfam" id="PF04116">
    <property type="entry name" value="FA_hydroxylase"/>
    <property type="match status" value="1"/>
</dbReference>
<keyword evidence="10" id="KW-1185">Reference proteome</keyword>
<feature type="transmembrane region" description="Helical" evidence="7">
    <location>
        <begin position="12"/>
        <end position="37"/>
    </location>
</feature>
<comment type="caution">
    <text evidence="9">The sequence shown here is derived from an EMBL/GenBank/DDBJ whole genome shotgun (WGS) entry which is preliminary data.</text>
</comment>
<dbReference type="InterPro" id="IPR051689">
    <property type="entry name" value="Sterol_desaturase/TMEM195"/>
</dbReference>
<feature type="transmembrane region" description="Helical" evidence="7">
    <location>
        <begin position="43"/>
        <end position="63"/>
    </location>
</feature>
<dbReference type="PANTHER" id="PTHR21624">
    <property type="entry name" value="STEROL DESATURASE-RELATED PROTEIN"/>
    <property type="match status" value="1"/>
</dbReference>
<evidence type="ECO:0000256" key="5">
    <source>
        <dbReference type="ARBA" id="ARBA00023098"/>
    </source>
</evidence>
<feature type="domain" description="Fatty acid hydroxylase" evidence="8">
    <location>
        <begin position="129"/>
        <end position="263"/>
    </location>
</feature>
<dbReference type="OrthoDB" id="9770329at2"/>
<dbReference type="RefSeq" id="WP_088383539.1">
    <property type="nucleotide sequence ID" value="NZ_NIOF01000002.1"/>
</dbReference>
<reference evidence="9 10" key="1">
    <citation type="journal article" date="2008" name="Int. J. Syst. Evol. Microbiol.">
        <title>Description of Roseateles aquatilis sp. nov. and Roseateles terrae sp. nov., in the class Betaproteobacteria, and emended description of the genus Roseateles.</title>
        <authorList>
            <person name="Gomila M."/>
            <person name="Bowien B."/>
            <person name="Falsen E."/>
            <person name="Moore E.R."/>
            <person name="Lalucat J."/>
        </authorList>
    </citation>
    <scope>NUCLEOTIDE SEQUENCE [LARGE SCALE GENOMIC DNA]</scope>
    <source>
        <strain evidence="9 10">CCUG 48205</strain>
    </source>
</reference>
<gene>
    <name evidence="9" type="ORF">CDN99_05675</name>
</gene>
<evidence type="ECO:0000256" key="6">
    <source>
        <dbReference type="ARBA" id="ARBA00023136"/>
    </source>
</evidence>